<evidence type="ECO:0000313" key="2">
    <source>
        <dbReference type="Proteomes" id="UP000244928"/>
    </source>
</evidence>
<dbReference type="GO" id="GO:0003995">
    <property type="term" value="F:acyl-CoA dehydrogenase activity"/>
    <property type="evidence" value="ECO:0007669"/>
    <property type="project" value="TreeGrafter"/>
</dbReference>
<dbReference type="PANTHER" id="PTHR43884">
    <property type="entry name" value="ACYL-COA DEHYDROGENASE"/>
    <property type="match status" value="1"/>
</dbReference>
<dbReference type="SUPFAM" id="SSF56645">
    <property type="entry name" value="Acyl-CoA dehydrogenase NM domain-like"/>
    <property type="match status" value="1"/>
</dbReference>
<dbReference type="RefSeq" id="WP_108847652.1">
    <property type="nucleotide sequence ID" value="NZ_CP015449.1"/>
</dbReference>
<dbReference type="InterPro" id="IPR046373">
    <property type="entry name" value="Acyl-CoA_Oxase/DH_mid-dom_sf"/>
</dbReference>
<sequence length="372" mass="38837">MSTPATDTITHDLGAPRARLTAGEFGSVDVEGLVAVIDSVAARASALDRNEADLRQDIAALADLGLFDVDRTPVSVAAAVIEAVATESLAVAFGAWAQRMTAAYLRHSADRSDAAARTYRAVADGDRPGVTGMAAAQRQVVGLGNVPISATKVDGGYRIDGPIAWASNVYPDSTIVLAANTEDGRSLVVAFDASAPGVEIRNAPDLLALNATASTMIGLDGVVVPDEQVLGEDLADFLSGVRPQFLVLQAAFCSGVAARSLTEAEGRLEGLGAFYSDEHADLAARHTHMHSELHRLGAAPHEASLKDLLLLRLDGAEIAPAATRLDAVLCGGMGYAQASPANRRMREAAFLPVQSPSQSQLRWELDRLGVAP</sequence>
<dbReference type="KEGG" id="dlu:A6035_09815"/>
<accession>A0A2S1R858</accession>
<keyword evidence="2" id="KW-1185">Reference proteome</keyword>
<organism evidence="1 2">
    <name type="scientific">Dietzia lutea</name>
    <dbReference type="NCBI Taxonomy" id="546160"/>
    <lineage>
        <taxon>Bacteria</taxon>
        <taxon>Bacillati</taxon>
        <taxon>Actinomycetota</taxon>
        <taxon>Actinomycetes</taxon>
        <taxon>Mycobacteriales</taxon>
        <taxon>Dietziaceae</taxon>
        <taxon>Dietzia</taxon>
    </lineage>
</organism>
<reference evidence="1 2" key="1">
    <citation type="submission" date="2016-04" db="EMBL/GenBank/DDBJ databases">
        <title>Complete genome sequence of Dietzia lutea YIM 80766T, a strain isolated from desert soil in Egypt.</title>
        <authorList>
            <person name="Zhao J."/>
            <person name="Hu B."/>
            <person name="Geng S."/>
            <person name="Nie Y."/>
            <person name="Tang Y."/>
        </authorList>
    </citation>
    <scope>NUCLEOTIDE SEQUENCE [LARGE SCALE GENOMIC DNA]</scope>
    <source>
        <strain evidence="1 2">YIM 80766</strain>
    </source>
</reference>
<evidence type="ECO:0000313" key="1">
    <source>
        <dbReference type="EMBL" id="AWH92411.1"/>
    </source>
</evidence>
<evidence type="ECO:0008006" key="3">
    <source>
        <dbReference type="Google" id="ProtNLM"/>
    </source>
</evidence>
<protein>
    <recommendedName>
        <fullName evidence="3">Acyl-CoA dehydrogenase</fullName>
    </recommendedName>
</protein>
<dbReference type="AlphaFoldDB" id="A0A2S1R858"/>
<dbReference type="EMBL" id="CP015449">
    <property type="protein sequence ID" value="AWH92411.1"/>
    <property type="molecule type" value="Genomic_DNA"/>
</dbReference>
<dbReference type="InterPro" id="IPR009100">
    <property type="entry name" value="AcylCoA_DH/oxidase_NM_dom_sf"/>
</dbReference>
<dbReference type="OrthoDB" id="3258691at2"/>
<name>A0A2S1R858_9ACTN</name>
<dbReference type="Gene3D" id="2.40.110.10">
    <property type="entry name" value="Butyryl-CoA Dehydrogenase, subunit A, domain 2"/>
    <property type="match status" value="1"/>
</dbReference>
<dbReference type="PANTHER" id="PTHR43884:SF12">
    <property type="entry name" value="ISOVALERYL-COA DEHYDROGENASE, MITOCHONDRIAL-RELATED"/>
    <property type="match status" value="1"/>
</dbReference>
<gene>
    <name evidence="1" type="ORF">A6035_09815</name>
</gene>
<proteinExistence type="predicted"/>
<dbReference type="Proteomes" id="UP000244928">
    <property type="component" value="Chromosome"/>
</dbReference>